<keyword evidence="2 4" id="KW-0479">Metal-binding</keyword>
<dbReference type="GO" id="GO:0005737">
    <property type="term" value="C:cytoplasm"/>
    <property type="evidence" value="ECO:0007669"/>
    <property type="project" value="TreeGrafter"/>
</dbReference>
<feature type="compositionally biased region" description="Basic and acidic residues" evidence="5">
    <location>
        <begin position="34"/>
        <end position="52"/>
    </location>
</feature>
<evidence type="ECO:0000256" key="3">
    <source>
        <dbReference type="ARBA" id="ARBA00023004"/>
    </source>
</evidence>
<feature type="binding site" description="proximal binding residue" evidence="4">
    <location>
        <position position="447"/>
    </location>
    <ligand>
        <name>heme b</name>
        <dbReference type="ChEBI" id="CHEBI:60344"/>
    </ligand>
    <ligandPart>
        <name>Fe</name>
        <dbReference type="ChEBI" id="CHEBI:18248"/>
    </ligandPart>
</feature>
<feature type="compositionally biased region" description="Low complexity" evidence="5">
    <location>
        <begin position="346"/>
        <end position="356"/>
    </location>
</feature>
<reference evidence="6 7" key="1">
    <citation type="submission" date="2017-11" db="EMBL/GenBank/DDBJ databases">
        <title>De novo assembly and phasing of dikaryotic genomes from two isolates of Puccinia coronata f. sp. avenae, the causal agent of oat crown rust.</title>
        <authorList>
            <person name="Miller M.E."/>
            <person name="Zhang Y."/>
            <person name="Omidvar V."/>
            <person name="Sperschneider J."/>
            <person name="Schwessinger B."/>
            <person name="Raley C."/>
            <person name="Palmer J.M."/>
            <person name="Garnica D."/>
            <person name="Upadhyaya N."/>
            <person name="Rathjen J."/>
            <person name="Taylor J.M."/>
            <person name="Park R.F."/>
            <person name="Dodds P.N."/>
            <person name="Hirsch C.D."/>
            <person name="Kianian S.F."/>
            <person name="Figueroa M."/>
        </authorList>
    </citation>
    <scope>NUCLEOTIDE SEQUENCE [LARGE SCALE GENOMIC DNA]</scope>
    <source>
        <strain evidence="6">12NC29</strain>
    </source>
</reference>
<dbReference type="PANTHER" id="PTHR28657">
    <property type="entry name" value="INDOLEAMINE 2,3-DIOXYGENASE"/>
    <property type="match status" value="1"/>
</dbReference>
<evidence type="ECO:0000256" key="1">
    <source>
        <dbReference type="ARBA" id="ARBA00007119"/>
    </source>
</evidence>
<dbReference type="AlphaFoldDB" id="A0A2N5SN90"/>
<evidence type="ECO:0000313" key="7">
    <source>
        <dbReference type="Proteomes" id="UP000235388"/>
    </source>
</evidence>
<dbReference type="GO" id="GO:0034354">
    <property type="term" value="P:'de novo' NAD+ biosynthetic process from L-tryptophan"/>
    <property type="evidence" value="ECO:0007669"/>
    <property type="project" value="TreeGrafter"/>
</dbReference>
<evidence type="ECO:0008006" key="8">
    <source>
        <dbReference type="Google" id="ProtNLM"/>
    </source>
</evidence>
<dbReference type="GO" id="GO:0046872">
    <property type="term" value="F:metal ion binding"/>
    <property type="evidence" value="ECO:0007669"/>
    <property type="project" value="UniProtKB-KW"/>
</dbReference>
<evidence type="ECO:0000256" key="2">
    <source>
        <dbReference type="ARBA" id="ARBA00022723"/>
    </source>
</evidence>
<proteinExistence type="inferred from homology"/>
<evidence type="ECO:0000256" key="4">
    <source>
        <dbReference type="PIRSR" id="PIRSR600898-1"/>
    </source>
</evidence>
<keyword evidence="7" id="KW-1185">Reference proteome</keyword>
<feature type="region of interest" description="Disordered" evidence="5">
    <location>
        <begin position="341"/>
        <end position="367"/>
    </location>
</feature>
<dbReference type="SUPFAM" id="SSF140959">
    <property type="entry name" value="Indolic compounds 2,3-dioxygenase-like"/>
    <property type="match status" value="1"/>
</dbReference>
<dbReference type="GO" id="GO:0033754">
    <property type="term" value="F:indoleamine 2,3-dioxygenase activity"/>
    <property type="evidence" value="ECO:0007669"/>
    <property type="project" value="TreeGrafter"/>
</dbReference>
<dbReference type="GO" id="GO:0019441">
    <property type="term" value="P:L-tryptophan catabolic process to kynurenine"/>
    <property type="evidence" value="ECO:0007669"/>
    <property type="project" value="InterPro"/>
</dbReference>
<dbReference type="Pfam" id="PF01231">
    <property type="entry name" value="IDO"/>
    <property type="match status" value="1"/>
</dbReference>
<sequence>MGLSSSLPLSESSSPVDFKVSPIQPFGAPSHQLQRLDGDSDTEKILEGRAGPEPELGLRSGFLPSSPPVRRLDGPWSPWEEALDAARGLQLGLGEANPHTQQWRQMIRDQLPLIQVHTLRHDIPRLRRAHLVLAFLMHFYVHSAKLVDESMPNQFEKIPKAVAVPLCAVSKLLDMPPVLTYADTVLYNWHLINPADGFTPENIAIETTFTNTPSEEHFFKTSVLVEALGPTCLCLMKLAVDEAIVADALSVTRIASSLLVLGSLIERVREVLERVREGCSPSVFYWEIRPWFHGGQREMEGVIDHPTISNESGWLMSDFGGPSAGQSTLIHALDVFLGVDHRPHPTGQTTSSSSGSNPMKLQPGAPSGEETFMARMAVYMPSHHRRFLSELAACLEEHSSKITTFPSLPHVATHSVRSLALASPTTSDLRSSYNNCVAALGRLRAAHSRIALLYIVSQSRQPPPEGSAFLDSWLEKNRLEAEKPRSHESAHLGTGGTDLAKFLKRCRERTNDALID</sequence>
<name>A0A2N5SN90_9BASI</name>
<accession>A0A2N5SN90</accession>
<keyword evidence="4" id="KW-0349">Heme</keyword>
<dbReference type="PANTHER" id="PTHR28657:SF5">
    <property type="entry name" value="INDOLEAMINE 2,3-DIOXYGENASE"/>
    <property type="match status" value="1"/>
</dbReference>
<organism evidence="6 7">
    <name type="scientific">Puccinia coronata f. sp. avenae</name>
    <dbReference type="NCBI Taxonomy" id="200324"/>
    <lineage>
        <taxon>Eukaryota</taxon>
        <taxon>Fungi</taxon>
        <taxon>Dikarya</taxon>
        <taxon>Basidiomycota</taxon>
        <taxon>Pucciniomycotina</taxon>
        <taxon>Pucciniomycetes</taxon>
        <taxon>Pucciniales</taxon>
        <taxon>Pucciniaceae</taxon>
        <taxon>Puccinia</taxon>
    </lineage>
</organism>
<comment type="caution">
    <text evidence="6">The sequence shown here is derived from an EMBL/GenBank/DDBJ whole genome shotgun (WGS) entry which is preliminary data.</text>
</comment>
<protein>
    <recommendedName>
        <fullName evidence="8">Indoleamine 2,3-dioxygenase</fullName>
    </recommendedName>
</protein>
<dbReference type="InterPro" id="IPR000898">
    <property type="entry name" value="Indolamine_dOase"/>
</dbReference>
<dbReference type="OrthoDB" id="540174at2759"/>
<dbReference type="STRING" id="200324.A0A2N5SN90"/>
<dbReference type="Gene3D" id="1.20.58.480">
    <property type="match status" value="1"/>
</dbReference>
<evidence type="ECO:0000256" key="5">
    <source>
        <dbReference type="SAM" id="MobiDB-lite"/>
    </source>
</evidence>
<dbReference type="GO" id="GO:0020037">
    <property type="term" value="F:heme binding"/>
    <property type="evidence" value="ECO:0007669"/>
    <property type="project" value="InterPro"/>
</dbReference>
<comment type="similarity">
    <text evidence="1">Belongs to the indoleamine 2,3-dioxygenase family.</text>
</comment>
<feature type="region of interest" description="Disordered" evidence="5">
    <location>
        <begin position="1"/>
        <end position="66"/>
    </location>
</feature>
<keyword evidence="3 4" id="KW-0408">Iron</keyword>
<gene>
    <name evidence="6" type="ORF">PCANC_21133</name>
</gene>
<evidence type="ECO:0000313" key="6">
    <source>
        <dbReference type="EMBL" id="PLW14712.1"/>
    </source>
</evidence>
<dbReference type="FunFam" id="1.20.58.480:FF:000006">
    <property type="entry name" value="Related to BNA2-tryptophan 2,3-dioxygenase"/>
    <property type="match status" value="1"/>
</dbReference>
<dbReference type="EMBL" id="PGCJ01000914">
    <property type="protein sequence ID" value="PLW14712.1"/>
    <property type="molecule type" value="Genomic_DNA"/>
</dbReference>
<feature type="compositionally biased region" description="Low complexity" evidence="5">
    <location>
        <begin position="1"/>
        <end position="15"/>
    </location>
</feature>
<dbReference type="Proteomes" id="UP000235388">
    <property type="component" value="Unassembled WGS sequence"/>
</dbReference>
<dbReference type="InterPro" id="IPR037217">
    <property type="entry name" value="Trp/Indoleamine_2_3_dOase-like"/>
</dbReference>